<gene>
    <name evidence="1" type="ORF">OE647_02220</name>
</gene>
<dbReference type="RefSeq" id="WP_263720004.1">
    <property type="nucleotide sequence ID" value="NZ_JAOWLA010000002.1"/>
</dbReference>
<dbReference type="PROSITE" id="PS51257">
    <property type="entry name" value="PROKAR_LIPOPROTEIN"/>
    <property type="match status" value="1"/>
</dbReference>
<evidence type="ECO:0000313" key="2">
    <source>
        <dbReference type="Proteomes" id="UP001652503"/>
    </source>
</evidence>
<sequence>MRITGRRGLAALLGLAVLAGCDGGARPLRDPDVMIASLALFDPARMAGTWHLAAAFGGEAACGPLAEAWTPRTGGALAVTGQGCRNGAPVALDTVAMPSGPGRFSRRGPAGVESLWLLWVDGGDRVAVIGTPDGRFGRILSRDPGPRGDLMQAARDVLAFNGYDLSRLVRTTP</sequence>
<comment type="caution">
    <text evidence="1">The sequence shown here is derived from an EMBL/GenBank/DDBJ whole genome shotgun (WGS) entry which is preliminary data.</text>
</comment>
<reference evidence="1 2" key="1">
    <citation type="submission" date="2022-10" db="EMBL/GenBank/DDBJ databases">
        <title>Defluviimonas sp. nov., isolated from ocean surface water.</title>
        <authorList>
            <person name="He W."/>
            <person name="Wang L."/>
            <person name="Zhang D.-F."/>
        </authorList>
    </citation>
    <scope>NUCLEOTIDE SEQUENCE [LARGE SCALE GENOMIC DNA]</scope>
    <source>
        <strain evidence="1 2">WL0075</strain>
    </source>
</reference>
<name>A0ABT2YXE1_9RHOB</name>
<evidence type="ECO:0000313" key="1">
    <source>
        <dbReference type="EMBL" id="MCV2863548.1"/>
    </source>
</evidence>
<dbReference type="InterPro" id="IPR012674">
    <property type="entry name" value="Calycin"/>
</dbReference>
<dbReference type="Proteomes" id="UP001652503">
    <property type="component" value="Unassembled WGS sequence"/>
</dbReference>
<dbReference type="SUPFAM" id="SSF50814">
    <property type="entry name" value="Lipocalins"/>
    <property type="match status" value="1"/>
</dbReference>
<dbReference type="Gene3D" id="2.40.128.20">
    <property type="match status" value="1"/>
</dbReference>
<dbReference type="EMBL" id="JAOWLA010000002">
    <property type="protein sequence ID" value="MCV2863548.1"/>
    <property type="molecule type" value="Genomic_DNA"/>
</dbReference>
<accession>A0ABT2YXE1</accession>
<protein>
    <submittedName>
        <fullName evidence="1">Lipocalin</fullName>
    </submittedName>
</protein>
<keyword evidence="2" id="KW-1185">Reference proteome</keyword>
<organism evidence="1 2">
    <name type="scientific">Albidovulum sediminicola</name>
    <dbReference type="NCBI Taxonomy" id="2984331"/>
    <lineage>
        <taxon>Bacteria</taxon>
        <taxon>Pseudomonadati</taxon>
        <taxon>Pseudomonadota</taxon>
        <taxon>Alphaproteobacteria</taxon>
        <taxon>Rhodobacterales</taxon>
        <taxon>Paracoccaceae</taxon>
        <taxon>Albidovulum</taxon>
    </lineage>
</organism>
<proteinExistence type="predicted"/>